<proteinExistence type="predicted"/>
<dbReference type="GO" id="GO:0003677">
    <property type="term" value="F:DNA binding"/>
    <property type="evidence" value="ECO:0007669"/>
    <property type="project" value="UniProtKB-KW"/>
</dbReference>
<keyword evidence="7" id="KW-0804">Transcription</keyword>
<evidence type="ECO:0000256" key="2">
    <source>
        <dbReference type="ARBA" id="ARBA00022490"/>
    </source>
</evidence>
<evidence type="ECO:0000259" key="10">
    <source>
        <dbReference type="PROSITE" id="PS50110"/>
    </source>
</evidence>
<dbReference type="CDD" id="cd00383">
    <property type="entry name" value="trans_reg_C"/>
    <property type="match status" value="1"/>
</dbReference>
<organism evidence="12 13">
    <name type="scientific">Kaistia dalseonensis</name>
    <dbReference type="NCBI Taxonomy" id="410840"/>
    <lineage>
        <taxon>Bacteria</taxon>
        <taxon>Pseudomonadati</taxon>
        <taxon>Pseudomonadota</taxon>
        <taxon>Alphaproteobacteria</taxon>
        <taxon>Hyphomicrobiales</taxon>
        <taxon>Kaistiaceae</taxon>
        <taxon>Kaistia</taxon>
    </lineage>
</organism>
<dbReference type="SMART" id="SM00862">
    <property type="entry name" value="Trans_reg_C"/>
    <property type="match status" value="1"/>
</dbReference>
<keyword evidence="4" id="KW-0902">Two-component regulatory system</keyword>
<dbReference type="CDD" id="cd17624">
    <property type="entry name" value="REC_OmpR_PmrA-like"/>
    <property type="match status" value="1"/>
</dbReference>
<feature type="modified residue" description="4-aspartylphosphate" evidence="8">
    <location>
        <position position="51"/>
    </location>
</feature>
<keyword evidence="3 8" id="KW-0597">Phosphoprotein</keyword>
<dbReference type="Gene3D" id="6.10.250.690">
    <property type="match status" value="1"/>
</dbReference>
<dbReference type="SUPFAM" id="SSF52172">
    <property type="entry name" value="CheY-like"/>
    <property type="match status" value="1"/>
</dbReference>
<evidence type="ECO:0000256" key="8">
    <source>
        <dbReference type="PROSITE-ProRule" id="PRU00169"/>
    </source>
</evidence>
<dbReference type="Gene3D" id="1.10.10.10">
    <property type="entry name" value="Winged helix-like DNA-binding domain superfamily/Winged helix DNA-binding domain"/>
    <property type="match status" value="1"/>
</dbReference>
<protein>
    <submittedName>
        <fullName evidence="12">DNA-binding response OmpR family regulator</fullName>
    </submittedName>
</protein>
<dbReference type="Proteomes" id="UP001241603">
    <property type="component" value="Unassembled WGS sequence"/>
</dbReference>
<dbReference type="PROSITE" id="PS50110">
    <property type="entry name" value="RESPONSE_REGULATORY"/>
    <property type="match status" value="1"/>
</dbReference>
<dbReference type="PANTHER" id="PTHR48111:SF35">
    <property type="entry name" value="TRANSCRIPTIONAL REGULATORY PROTEIN QSEB"/>
    <property type="match status" value="1"/>
</dbReference>
<dbReference type="InterPro" id="IPR001867">
    <property type="entry name" value="OmpR/PhoB-type_DNA-bd"/>
</dbReference>
<dbReference type="PROSITE" id="PS51755">
    <property type="entry name" value="OMPR_PHOB"/>
    <property type="match status" value="1"/>
</dbReference>
<evidence type="ECO:0000256" key="7">
    <source>
        <dbReference type="ARBA" id="ARBA00023163"/>
    </source>
</evidence>
<sequence>MRILLIEDDPMIGQGLRRSLEDAGMSVDWVRDGQMGAEAITVGDYAIVLLDLGLPGRDGTEILRTVRGSGDKTPVLVITARDELDDRIASLDLGADDYLAKPFDLRELMARIRAVVRRHAGQAASVIGNGEIEIDLASHELTYRGQTQILPAREFALMHALLKRPGTILSRTQLEESIYGWGDEVESNAIDVLIHYVRRKFDKDIIYNVRGAGWMVAKGKA</sequence>
<keyword evidence="2" id="KW-0963">Cytoplasm</keyword>
<name>A0ABU0H315_9HYPH</name>
<gene>
    <name evidence="12" type="ORF">QO014_000236</name>
</gene>
<dbReference type="Gene3D" id="3.40.50.2300">
    <property type="match status" value="1"/>
</dbReference>
<dbReference type="PANTHER" id="PTHR48111">
    <property type="entry name" value="REGULATOR OF RPOS"/>
    <property type="match status" value="1"/>
</dbReference>
<keyword evidence="5" id="KW-0805">Transcription regulation</keyword>
<feature type="domain" description="OmpR/PhoB-type" evidence="11">
    <location>
        <begin position="124"/>
        <end position="218"/>
    </location>
</feature>
<evidence type="ECO:0000313" key="12">
    <source>
        <dbReference type="EMBL" id="MDQ0435866.1"/>
    </source>
</evidence>
<evidence type="ECO:0000256" key="9">
    <source>
        <dbReference type="PROSITE-ProRule" id="PRU01091"/>
    </source>
</evidence>
<evidence type="ECO:0000259" key="11">
    <source>
        <dbReference type="PROSITE" id="PS51755"/>
    </source>
</evidence>
<comment type="subcellular location">
    <subcellularLocation>
        <location evidence="1">Cytoplasm</location>
    </subcellularLocation>
</comment>
<evidence type="ECO:0000313" key="13">
    <source>
        <dbReference type="Proteomes" id="UP001241603"/>
    </source>
</evidence>
<dbReference type="Pfam" id="PF00486">
    <property type="entry name" value="Trans_reg_C"/>
    <property type="match status" value="1"/>
</dbReference>
<feature type="DNA-binding region" description="OmpR/PhoB-type" evidence="9">
    <location>
        <begin position="124"/>
        <end position="218"/>
    </location>
</feature>
<dbReference type="InterPro" id="IPR036388">
    <property type="entry name" value="WH-like_DNA-bd_sf"/>
</dbReference>
<evidence type="ECO:0000256" key="6">
    <source>
        <dbReference type="ARBA" id="ARBA00023125"/>
    </source>
</evidence>
<dbReference type="SMART" id="SM00448">
    <property type="entry name" value="REC"/>
    <property type="match status" value="1"/>
</dbReference>
<keyword evidence="13" id="KW-1185">Reference proteome</keyword>
<dbReference type="InterPro" id="IPR011006">
    <property type="entry name" value="CheY-like_superfamily"/>
</dbReference>
<evidence type="ECO:0000256" key="5">
    <source>
        <dbReference type="ARBA" id="ARBA00023015"/>
    </source>
</evidence>
<dbReference type="Pfam" id="PF00072">
    <property type="entry name" value="Response_reg"/>
    <property type="match status" value="1"/>
</dbReference>
<evidence type="ECO:0000256" key="4">
    <source>
        <dbReference type="ARBA" id="ARBA00023012"/>
    </source>
</evidence>
<evidence type="ECO:0000256" key="1">
    <source>
        <dbReference type="ARBA" id="ARBA00004496"/>
    </source>
</evidence>
<comment type="caution">
    <text evidence="12">The sequence shown here is derived from an EMBL/GenBank/DDBJ whole genome shotgun (WGS) entry which is preliminary data.</text>
</comment>
<dbReference type="InterPro" id="IPR001789">
    <property type="entry name" value="Sig_transdc_resp-reg_receiver"/>
</dbReference>
<reference evidence="12 13" key="1">
    <citation type="submission" date="2023-07" db="EMBL/GenBank/DDBJ databases">
        <title>Genomic Encyclopedia of Type Strains, Phase IV (KMG-IV): sequencing the most valuable type-strain genomes for metagenomic binning, comparative biology and taxonomic classification.</title>
        <authorList>
            <person name="Goeker M."/>
        </authorList>
    </citation>
    <scope>NUCLEOTIDE SEQUENCE [LARGE SCALE GENOMIC DNA]</scope>
    <source>
        <strain evidence="12 13">B6-8</strain>
    </source>
</reference>
<dbReference type="InterPro" id="IPR039420">
    <property type="entry name" value="WalR-like"/>
</dbReference>
<dbReference type="RefSeq" id="WP_266346823.1">
    <property type="nucleotide sequence ID" value="NZ_JAPKNG010000001.1"/>
</dbReference>
<accession>A0ABU0H315</accession>
<keyword evidence="6 9" id="KW-0238">DNA-binding</keyword>
<evidence type="ECO:0000256" key="3">
    <source>
        <dbReference type="ARBA" id="ARBA00022553"/>
    </source>
</evidence>
<feature type="domain" description="Response regulatory" evidence="10">
    <location>
        <begin position="2"/>
        <end position="116"/>
    </location>
</feature>
<dbReference type="EMBL" id="JAUSVO010000001">
    <property type="protein sequence ID" value="MDQ0435866.1"/>
    <property type="molecule type" value="Genomic_DNA"/>
</dbReference>